<name>Q0EXC2_9PROT</name>
<dbReference type="InParanoid" id="Q0EXC2"/>
<dbReference type="AlphaFoldDB" id="Q0EXC2"/>
<evidence type="ECO:0000313" key="2">
    <source>
        <dbReference type="Proteomes" id="UP000005297"/>
    </source>
</evidence>
<keyword evidence="2" id="KW-1185">Reference proteome</keyword>
<dbReference type="EMBL" id="AATS01000015">
    <property type="protein sequence ID" value="EAU53868.1"/>
    <property type="molecule type" value="Genomic_DNA"/>
</dbReference>
<dbReference type="HOGENOM" id="CLU_1110391_0_0_0"/>
<gene>
    <name evidence="1" type="ORF">SPV1_08021</name>
</gene>
<proteinExistence type="predicted"/>
<protein>
    <submittedName>
        <fullName evidence="1">Uncharacterized protein</fullName>
    </submittedName>
</protein>
<dbReference type="Proteomes" id="UP000005297">
    <property type="component" value="Unassembled WGS sequence"/>
</dbReference>
<organism evidence="1 2">
    <name type="scientific">Mariprofundus ferrooxydans PV-1</name>
    <dbReference type="NCBI Taxonomy" id="314345"/>
    <lineage>
        <taxon>Bacteria</taxon>
        <taxon>Pseudomonadati</taxon>
        <taxon>Pseudomonadota</taxon>
        <taxon>Candidatius Mariprofundia</taxon>
        <taxon>Mariprofundales</taxon>
        <taxon>Mariprofundaceae</taxon>
        <taxon>Mariprofundus</taxon>
    </lineage>
</organism>
<sequence length="250" mass="27901">MLHPVLTAPVHSIEFASLESDKILMIRQLNPVFMVMGSTGMLLDNLVVEQNNANYEAAAGPVHAACMRVFKSTLMREISSLGYSVHASGKKYWDYYKPSQQELRKQTDGILRIRFKQVGFIAKGLQSDYVPSAYVSAELIDPATRQVLYSDRFAIGIDDSIVKIAAMGEGEISSLILPGSNVSYANMKDLLAHPQESRDALVQVAALAARHVAEGLRRKKTPTLMVFEPEIIDRAPFMPSFNEMRERMKH</sequence>
<comment type="caution">
    <text evidence="1">The sequence shown here is derived from an EMBL/GenBank/DDBJ whole genome shotgun (WGS) entry which is preliminary data.</text>
</comment>
<accession>Q0EXC2</accession>
<evidence type="ECO:0000313" key="1">
    <source>
        <dbReference type="EMBL" id="EAU53868.1"/>
    </source>
</evidence>
<reference evidence="1 2" key="1">
    <citation type="submission" date="2006-09" db="EMBL/GenBank/DDBJ databases">
        <authorList>
            <person name="Emerson D."/>
            <person name="Ferriera S."/>
            <person name="Johnson J."/>
            <person name="Kravitz S."/>
            <person name="Halpern A."/>
            <person name="Remington K."/>
            <person name="Beeson K."/>
            <person name="Tran B."/>
            <person name="Rogers Y.-H."/>
            <person name="Friedman R."/>
            <person name="Venter J.C."/>
        </authorList>
    </citation>
    <scope>NUCLEOTIDE SEQUENCE [LARGE SCALE GENOMIC DNA]</scope>
    <source>
        <strain evidence="1 2">PV-1</strain>
    </source>
</reference>